<feature type="compositionally biased region" description="Gly residues" evidence="1">
    <location>
        <begin position="7"/>
        <end position="17"/>
    </location>
</feature>
<name>A0A931DBL8_9ACTN</name>
<protein>
    <submittedName>
        <fullName evidence="2">Uncharacterized protein</fullName>
    </submittedName>
</protein>
<dbReference type="EMBL" id="JADOUA010000001">
    <property type="protein sequence ID" value="MBG6085899.1"/>
    <property type="molecule type" value="Genomic_DNA"/>
</dbReference>
<accession>A0A931DBL8</accession>
<evidence type="ECO:0000256" key="1">
    <source>
        <dbReference type="SAM" id="MobiDB-lite"/>
    </source>
</evidence>
<evidence type="ECO:0000313" key="2">
    <source>
        <dbReference type="EMBL" id="MBG6085899.1"/>
    </source>
</evidence>
<feature type="region of interest" description="Disordered" evidence="1">
    <location>
        <begin position="154"/>
        <end position="213"/>
    </location>
</feature>
<comment type="caution">
    <text evidence="2">The sequence shown here is derived from an EMBL/GenBank/DDBJ whole genome shotgun (WGS) entry which is preliminary data.</text>
</comment>
<dbReference type="RefSeq" id="WP_197008968.1">
    <property type="nucleotide sequence ID" value="NZ_BAABES010000014.1"/>
</dbReference>
<keyword evidence="3" id="KW-1185">Reference proteome</keyword>
<feature type="compositionally biased region" description="Gly residues" evidence="1">
    <location>
        <begin position="203"/>
        <end position="213"/>
    </location>
</feature>
<dbReference type="AlphaFoldDB" id="A0A931DBL8"/>
<evidence type="ECO:0000313" key="3">
    <source>
        <dbReference type="Proteomes" id="UP000614047"/>
    </source>
</evidence>
<feature type="region of interest" description="Disordered" evidence="1">
    <location>
        <begin position="90"/>
        <end position="119"/>
    </location>
</feature>
<sequence>MEMSTGRAGGRGSGGPGRRSRVRARAGVLVTGMAAVALLAGACGGSDGDGNDVATNPTASSSPAKGNGGPAKGDPRTAALAYAKCMREKGVPQFPDPDANGGIAIDGSKVPQDSPQFKNANEACKGLLPAPPPGGGGVPEDRAEALKYSKCMRENGVPKFPDPNPGGGLGIDAEKLGVDPNGPVYKEADKKCQKHLGGQPVTQGGGPGAPQGG</sequence>
<proteinExistence type="predicted"/>
<gene>
    <name evidence="2" type="ORF">IW256_000012</name>
</gene>
<dbReference type="Proteomes" id="UP000614047">
    <property type="component" value="Unassembled WGS sequence"/>
</dbReference>
<feature type="region of interest" description="Disordered" evidence="1">
    <location>
        <begin position="45"/>
        <end position="76"/>
    </location>
</feature>
<reference evidence="2" key="1">
    <citation type="submission" date="2020-11" db="EMBL/GenBank/DDBJ databases">
        <title>Sequencing the genomes of 1000 actinobacteria strains.</title>
        <authorList>
            <person name="Klenk H.-P."/>
        </authorList>
    </citation>
    <scope>NUCLEOTIDE SEQUENCE</scope>
    <source>
        <strain evidence="2">DSM 43175</strain>
    </source>
</reference>
<feature type="compositionally biased region" description="Polar residues" evidence="1">
    <location>
        <begin position="53"/>
        <end position="64"/>
    </location>
</feature>
<feature type="region of interest" description="Disordered" evidence="1">
    <location>
        <begin position="1"/>
        <end position="23"/>
    </location>
</feature>
<organism evidence="2 3">
    <name type="scientific">Actinomadura viridis</name>
    <dbReference type="NCBI Taxonomy" id="58110"/>
    <lineage>
        <taxon>Bacteria</taxon>
        <taxon>Bacillati</taxon>
        <taxon>Actinomycetota</taxon>
        <taxon>Actinomycetes</taxon>
        <taxon>Streptosporangiales</taxon>
        <taxon>Thermomonosporaceae</taxon>
        <taxon>Actinomadura</taxon>
    </lineage>
</organism>